<evidence type="ECO:0000256" key="7">
    <source>
        <dbReference type="ARBA" id="ARBA00023040"/>
    </source>
</evidence>
<feature type="transmembrane region" description="Helical" evidence="12">
    <location>
        <begin position="620"/>
        <end position="644"/>
    </location>
</feature>
<dbReference type="PROSITE" id="PS50259">
    <property type="entry name" value="G_PROTEIN_RECEP_F3_4"/>
    <property type="match status" value="1"/>
</dbReference>
<accession>A0A8C9XA52</accession>
<dbReference type="Gene3D" id="3.40.50.2300">
    <property type="match status" value="2"/>
</dbReference>
<feature type="chain" id="PRO_5034194388" description="G-protein coupled receptors family 3 profile domain-containing protein" evidence="13">
    <location>
        <begin position="25"/>
        <end position="876"/>
    </location>
</feature>
<keyword evidence="3" id="KW-1003">Cell membrane</keyword>
<dbReference type="InterPro" id="IPR000337">
    <property type="entry name" value="GPCR_3"/>
</dbReference>
<dbReference type="Pfam" id="PF01094">
    <property type="entry name" value="ANF_receptor"/>
    <property type="match status" value="1"/>
</dbReference>
<feature type="transmembrane region" description="Helical" evidence="12">
    <location>
        <begin position="801"/>
        <end position="821"/>
    </location>
</feature>
<dbReference type="Ensembl" id="ENSSLUT00000006777.1">
    <property type="protein sequence ID" value="ENSSLUP00000006612.1"/>
    <property type="gene ID" value="ENSSLUG00000002890.1"/>
</dbReference>
<dbReference type="GeneTree" id="ENSGT00940000163991"/>
<dbReference type="CDD" id="cd15283">
    <property type="entry name" value="7tmC_V2R_pheromone"/>
    <property type="match status" value="1"/>
</dbReference>
<dbReference type="InterPro" id="IPR001828">
    <property type="entry name" value="ANF_lig-bd_rcpt"/>
</dbReference>
<evidence type="ECO:0000256" key="4">
    <source>
        <dbReference type="ARBA" id="ARBA00022692"/>
    </source>
</evidence>
<feature type="signal peptide" evidence="13">
    <location>
        <begin position="1"/>
        <end position="24"/>
    </location>
</feature>
<feature type="transmembrane region" description="Helical" evidence="12">
    <location>
        <begin position="659"/>
        <end position="679"/>
    </location>
</feature>
<evidence type="ECO:0000256" key="11">
    <source>
        <dbReference type="ARBA" id="ARBA00023224"/>
    </source>
</evidence>
<keyword evidence="8 12" id="KW-0472">Membrane</keyword>
<dbReference type="AlphaFoldDB" id="A0A8C9XA52"/>
<dbReference type="PANTHER" id="PTHR24061">
    <property type="entry name" value="CALCIUM-SENSING RECEPTOR-RELATED"/>
    <property type="match status" value="1"/>
</dbReference>
<feature type="transmembrane region" description="Helical" evidence="12">
    <location>
        <begin position="691"/>
        <end position="715"/>
    </location>
</feature>
<evidence type="ECO:0000256" key="1">
    <source>
        <dbReference type="ARBA" id="ARBA00004651"/>
    </source>
</evidence>
<proteinExistence type="inferred from homology"/>
<dbReference type="InterPro" id="IPR011500">
    <property type="entry name" value="GPCR_3_9-Cys_dom"/>
</dbReference>
<keyword evidence="4 12" id="KW-0812">Transmembrane</keyword>
<dbReference type="InterPro" id="IPR038550">
    <property type="entry name" value="GPCR_3_9-Cys_sf"/>
</dbReference>
<evidence type="ECO:0000313" key="15">
    <source>
        <dbReference type="Ensembl" id="ENSSLUP00000006612.1"/>
    </source>
</evidence>
<dbReference type="GO" id="GO:0005886">
    <property type="term" value="C:plasma membrane"/>
    <property type="evidence" value="ECO:0007669"/>
    <property type="project" value="UniProtKB-SubCell"/>
</dbReference>
<evidence type="ECO:0000256" key="3">
    <source>
        <dbReference type="ARBA" id="ARBA00022475"/>
    </source>
</evidence>
<evidence type="ECO:0000256" key="8">
    <source>
        <dbReference type="ARBA" id="ARBA00023136"/>
    </source>
</evidence>
<dbReference type="GO" id="GO:0004930">
    <property type="term" value="F:G protein-coupled receptor activity"/>
    <property type="evidence" value="ECO:0007669"/>
    <property type="project" value="UniProtKB-KW"/>
</dbReference>
<keyword evidence="5 13" id="KW-0732">Signal</keyword>
<dbReference type="Proteomes" id="UP000694568">
    <property type="component" value="Unplaced"/>
</dbReference>
<evidence type="ECO:0000259" key="14">
    <source>
        <dbReference type="PROSITE" id="PS50259"/>
    </source>
</evidence>
<organism evidence="15 16">
    <name type="scientific">Sander lucioperca</name>
    <name type="common">Pike-perch</name>
    <name type="synonym">Perca lucioperca</name>
    <dbReference type="NCBI Taxonomy" id="283035"/>
    <lineage>
        <taxon>Eukaryota</taxon>
        <taxon>Metazoa</taxon>
        <taxon>Chordata</taxon>
        <taxon>Craniata</taxon>
        <taxon>Vertebrata</taxon>
        <taxon>Euteleostomi</taxon>
        <taxon>Actinopterygii</taxon>
        <taxon>Neopterygii</taxon>
        <taxon>Teleostei</taxon>
        <taxon>Neoteleostei</taxon>
        <taxon>Acanthomorphata</taxon>
        <taxon>Eupercaria</taxon>
        <taxon>Perciformes</taxon>
        <taxon>Percoidei</taxon>
        <taxon>Percidae</taxon>
        <taxon>Luciopercinae</taxon>
        <taxon>Sander</taxon>
    </lineage>
</organism>
<dbReference type="InterPro" id="IPR028082">
    <property type="entry name" value="Peripla_BP_I"/>
</dbReference>
<dbReference type="PROSITE" id="PS00981">
    <property type="entry name" value="G_PROTEIN_RECEP_F3_3"/>
    <property type="match status" value="1"/>
</dbReference>
<dbReference type="Pfam" id="PF07562">
    <property type="entry name" value="NCD3G"/>
    <property type="match status" value="1"/>
</dbReference>
<dbReference type="FunFam" id="3.40.50.2300:FF:000016">
    <property type="entry name" value="Taste 1 receptor member 2"/>
    <property type="match status" value="1"/>
</dbReference>
<name>A0A8C9XA52_SANLU</name>
<dbReference type="Gene3D" id="2.10.50.30">
    <property type="entry name" value="GPCR, family 3, nine cysteines domain"/>
    <property type="match status" value="1"/>
</dbReference>
<gene>
    <name evidence="15" type="primary">LOC116047585</name>
</gene>
<dbReference type="Pfam" id="PF00003">
    <property type="entry name" value="7tm_3"/>
    <property type="match status" value="1"/>
</dbReference>
<dbReference type="InterPro" id="IPR004073">
    <property type="entry name" value="GPCR_3_vmron_rcpt_2"/>
</dbReference>
<sequence length="876" mass="96328">MEISALCIGLILSLGLCELNSALALNGSEDDVKQRAGLTEDRTGAGVSTQTSSVKCKLQGTTRLPVFSMDGNYAIGGVFSIHYNMHTVNDTVFVCSINTRELRFSRAMIFAIEEINNSTELLPGIKLGYQIYDSCASVPVAVHVAFQLSNGLDPEFYTSDNCSQSGMVMAVVGESGSTPSISMSRITGPFNIPQVSHFATCACLSNKQQYPSFFRTIPSDQFQAEALAKLVKHFGWTWIGAVRSDSDYGNNGMASFLDAARKEGICVEYSESFYRTHPRSRIQRVADVIRRSTAMVVVAFAAFGDLRLLLEELSLLPSPPRQWIGSEDWVTDTELLRFSFCAGAIGFGIEKSVIPGLRDFLLDLSPSKVAASPVLTEFWEDAFNCRLGKSENVLLIFNVGETLTVGFLCVCDGTEDIKMLQSPYTDTSQLRITNMVYKAVYAIAHAIHKAVCQETNSTTQCDTFTRIESKEVLSQLKKVNFSRNGYDVSFDANGDPVARYELVNWQKSESGSIELVTVGHYDASLPVGQKFRISRNLTWVDSGTQVPVSVCTDSCSPGTRKVLQKGKPICCYDCIPCPEGEISNATDSPDCFPCPKEFWPNAKRDTCLPKPVEFLSYNEVLGIILATFSVGGACLAIITAAVFYRHRASPIVRANNSELSFLLLFSLTLCFLCSLTFIGEPSEWSCMLRHTAFGITFVLCMSCVLGKTIVVLMAFKATLPGSNVMKWFGRPQQRMTVVSFTFIQVLICTIWLGLSPPFPCALGSAIGFWAVLGYIGLLAVFCFVLAVLARKLPDNFNEAKLITFSMLIFCAVWITFIPAYLSSPGKFTVAVEIFAILASSFGLILCIFAPKCFIIMVKPEKNTKKHLMNKNQSQDI</sequence>
<evidence type="ECO:0000256" key="13">
    <source>
        <dbReference type="SAM" id="SignalP"/>
    </source>
</evidence>
<keyword evidence="11" id="KW-0807">Transducer</keyword>
<dbReference type="InterPro" id="IPR017979">
    <property type="entry name" value="GPCR_3_CS"/>
</dbReference>
<evidence type="ECO:0000256" key="12">
    <source>
        <dbReference type="SAM" id="Phobius"/>
    </source>
</evidence>
<dbReference type="PRINTS" id="PR00248">
    <property type="entry name" value="GPCRMGR"/>
</dbReference>
<reference evidence="15" key="2">
    <citation type="submission" date="2025-09" db="UniProtKB">
        <authorList>
            <consortium name="Ensembl"/>
        </authorList>
    </citation>
    <scope>IDENTIFICATION</scope>
</reference>
<dbReference type="PRINTS" id="PR01535">
    <property type="entry name" value="VOMERONASL2R"/>
</dbReference>
<comment type="similarity">
    <text evidence="2">Belongs to the G-protein coupled receptor 3 family.</text>
</comment>
<comment type="subcellular location">
    <subcellularLocation>
        <location evidence="1">Cell membrane</location>
        <topology evidence="1">Multi-pass membrane protein</topology>
    </subcellularLocation>
</comment>
<feature type="transmembrane region" description="Helical" evidence="12">
    <location>
        <begin position="833"/>
        <end position="857"/>
    </location>
</feature>
<evidence type="ECO:0000256" key="10">
    <source>
        <dbReference type="ARBA" id="ARBA00023180"/>
    </source>
</evidence>
<evidence type="ECO:0000256" key="5">
    <source>
        <dbReference type="ARBA" id="ARBA00022729"/>
    </source>
</evidence>
<keyword evidence="7" id="KW-0297">G-protein coupled receptor</keyword>
<evidence type="ECO:0000256" key="2">
    <source>
        <dbReference type="ARBA" id="ARBA00007242"/>
    </source>
</evidence>
<keyword evidence="10" id="KW-0325">Glycoprotein</keyword>
<evidence type="ECO:0000256" key="6">
    <source>
        <dbReference type="ARBA" id="ARBA00022989"/>
    </source>
</evidence>
<dbReference type="InterPro" id="IPR000068">
    <property type="entry name" value="GPCR_3_Ca_sens_rcpt-rel"/>
</dbReference>
<feature type="domain" description="G-protein coupled receptors family 3 profile" evidence="14">
    <location>
        <begin position="621"/>
        <end position="871"/>
    </location>
</feature>
<dbReference type="PANTHER" id="PTHR24061:SF528">
    <property type="entry name" value="C-FAMILY ODORANT RECEPTOR OLFCD2-RELATED"/>
    <property type="match status" value="1"/>
</dbReference>
<evidence type="ECO:0000313" key="16">
    <source>
        <dbReference type="Proteomes" id="UP000694568"/>
    </source>
</evidence>
<evidence type="ECO:0000256" key="9">
    <source>
        <dbReference type="ARBA" id="ARBA00023170"/>
    </source>
</evidence>
<reference evidence="15" key="1">
    <citation type="submission" date="2025-08" db="UniProtKB">
        <authorList>
            <consortium name="Ensembl"/>
        </authorList>
    </citation>
    <scope>IDENTIFICATION</scope>
</reference>
<keyword evidence="9" id="KW-0675">Receptor</keyword>
<dbReference type="SUPFAM" id="SSF53822">
    <property type="entry name" value="Periplasmic binding protein-like I"/>
    <property type="match status" value="1"/>
</dbReference>
<keyword evidence="16" id="KW-1185">Reference proteome</keyword>
<feature type="transmembrane region" description="Helical" evidence="12">
    <location>
        <begin position="766"/>
        <end position="789"/>
    </location>
</feature>
<feature type="transmembrane region" description="Helical" evidence="12">
    <location>
        <begin position="736"/>
        <end position="754"/>
    </location>
</feature>
<dbReference type="FunFam" id="2.10.50.30:FF:000002">
    <property type="entry name" value="Vomeronasal 2 receptor, h1"/>
    <property type="match status" value="1"/>
</dbReference>
<dbReference type="InterPro" id="IPR017978">
    <property type="entry name" value="GPCR_3_C"/>
</dbReference>
<keyword evidence="6 12" id="KW-1133">Transmembrane helix</keyword>
<protein>
    <recommendedName>
        <fullName evidence="14">G-protein coupled receptors family 3 profile domain-containing protein</fullName>
    </recommendedName>
</protein>